<sequence>MKMLKYSFTKDDGTFSPTHIPTGTDSLMKDTIDVNVNPRSRAKMVMKRRARQKRGHDFHIFPPISNTPNNSRKDIMTPYINGDSDVPSYINALGISRVHDVSTPYVMHSNMSKRNMTSPMPQDENGTGIRKEHSRVSQMSHHNVVEVHKKIERSNSHEQVNKVHVGKVSPFIERKSRVDHHPHFRERKRIERQNTSTVQDTSSNDKNNKLQIQSNQMGLVQRTERHRTRDNRIGKTDEPFSIRKKIEQFRRWHEEQYKDKLKRLKEEVDIQYEVEHRKLQKSRLGESPGETDKSIDRHTNRQERKNYKREISAQHTSSTEHNGAEHLLGEHASSERTWHTWRDVNDSYAYNDVKKYIEDNELMNKEKEDWIQKWIVEVETALQSENSDDSSV</sequence>
<proteinExistence type="predicted"/>
<name>A0AA89BUB1_PINIB</name>
<feature type="compositionally biased region" description="Polar residues" evidence="1">
    <location>
        <begin position="193"/>
        <end position="208"/>
    </location>
</feature>
<feature type="region of interest" description="Disordered" evidence="1">
    <location>
        <begin position="279"/>
        <end position="324"/>
    </location>
</feature>
<comment type="caution">
    <text evidence="2">The sequence shown here is derived from an EMBL/GenBank/DDBJ whole genome shotgun (WGS) entry which is preliminary data.</text>
</comment>
<gene>
    <name evidence="2" type="ORF">FSP39_009024</name>
</gene>
<feature type="compositionally biased region" description="Basic and acidic residues" evidence="1">
    <location>
        <begin position="290"/>
        <end position="312"/>
    </location>
</feature>
<evidence type="ECO:0000256" key="1">
    <source>
        <dbReference type="SAM" id="MobiDB-lite"/>
    </source>
</evidence>
<dbReference type="EMBL" id="VSWD01000011">
    <property type="protein sequence ID" value="KAK3087675.1"/>
    <property type="molecule type" value="Genomic_DNA"/>
</dbReference>
<feature type="region of interest" description="Disordered" evidence="1">
    <location>
        <begin position="181"/>
        <end position="208"/>
    </location>
</feature>
<keyword evidence="3" id="KW-1185">Reference proteome</keyword>
<accession>A0AA89BUB1</accession>
<reference evidence="2" key="1">
    <citation type="submission" date="2019-08" db="EMBL/GenBank/DDBJ databases">
        <title>The improved chromosome-level genome for the pearl oyster Pinctada fucata martensii using PacBio sequencing and Hi-C.</title>
        <authorList>
            <person name="Zheng Z."/>
        </authorList>
    </citation>
    <scope>NUCLEOTIDE SEQUENCE</scope>
    <source>
        <strain evidence="2">ZZ-2019</strain>
        <tissue evidence="2">Adductor muscle</tissue>
    </source>
</reference>
<dbReference type="Proteomes" id="UP001186944">
    <property type="component" value="Unassembled WGS sequence"/>
</dbReference>
<protein>
    <submittedName>
        <fullName evidence="2">Uncharacterized protein</fullName>
    </submittedName>
</protein>
<organism evidence="2 3">
    <name type="scientific">Pinctada imbricata</name>
    <name type="common">Atlantic pearl-oyster</name>
    <name type="synonym">Pinctada martensii</name>
    <dbReference type="NCBI Taxonomy" id="66713"/>
    <lineage>
        <taxon>Eukaryota</taxon>
        <taxon>Metazoa</taxon>
        <taxon>Spiralia</taxon>
        <taxon>Lophotrochozoa</taxon>
        <taxon>Mollusca</taxon>
        <taxon>Bivalvia</taxon>
        <taxon>Autobranchia</taxon>
        <taxon>Pteriomorphia</taxon>
        <taxon>Pterioida</taxon>
        <taxon>Pterioidea</taxon>
        <taxon>Pteriidae</taxon>
        <taxon>Pinctada</taxon>
    </lineage>
</organism>
<evidence type="ECO:0000313" key="2">
    <source>
        <dbReference type="EMBL" id="KAK3087675.1"/>
    </source>
</evidence>
<evidence type="ECO:0000313" key="3">
    <source>
        <dbReference type="Proteomes" id="UP001186944"/>
    </source>
</evidence>
<dbReference type="AlphaFoldDB" id="A0AA89BUB1"/>